<protein>
    <submittedName>
        <fullName evidence="2">Uncharacterized protein</fullName>
    </submittedName>
</protein>
<keyword evidence="1" id="KW-0175">Coiled coil</keyword>
<dbReference type="AlphaFoldDB" id="A0A0F9L5G4"/>
<comment type="caution">
    <text evidence="2">The sequence shown here is derived from an EMBL/GenBank/DDBJ whole genome shotgun (WGS) entry which is preliminary data.</text>
</comment>
<gene>
    <name evidence="2" type="ORF">LCGC14_1554770</name>
</gene>
<reference evidence="2" key="1">
    <citation type="journal article" date="2015" name="Nature">
        <title>Complex archaea that bridge the gap between prokaryotes and eukaryotes.</title>
        <authorList>
            <person name="Spang A."/>
            <person name="Saw J.H."/>
            <person name="Jorgensen S.L."/>
            <person name="Zaremba-Niedzwiedzka K."/>
            <person name="Martijn J."/>
            <person name="Lind A.E."/>
            <person name="van Eijk R."/>
            <person name="Schleper C."/>
            <person name="Guy L."/>
            <person name="Ettema T.J."/>
        </authorList>
    </citation>
    <scope>NUCLEOTIDE SEQUENCE</scope>
</reference>
<evidence type="ECO:0000313" key="2">
    <source>
        <dbReference type="EMBL" id="KKM52639.1"/>
    </source>
</evidence>
<proteinExistence type="predicted"/>
<sequence length="91" mass="10635">MRAQEHVNVIGSNVENLIAENIRLKEAKIEMAKQFRISQSEKNEMREQINKMKRQESNKNIELIKLVSAAEINDRVTSSFIIHIIHKILPR</sequence>
<name>A0A0F9L5G4_9ZZZZ</name>
<organism evidence="2">
    <name type="scientific">marine sediment metagenome</name>
    <dbReference type="NCBI Taxonomy" id="412755"/>
    <lineage>
        <taxon>unclassified sequences</taxon>
        <taxon>metagenomes</taxon>
        <taxon>ecological metagenomes</taxon>
    </lineage>
</organism>
<feature type="coiled-coil region" evidence="1">
    <location>
        <begin position="14"/>
        <end position="62"/>
    </location>
</feature>
<evidence type="ECO:0000256" key="1">
    <source>
        <dbReference type="SAM" id="Coils"/>
    </source>
</evidence>
<dbReference type="EMBL" id="LAZR01011933">
    <property type="protein sequence ID" value="KKM52639.1"/>
    <property type="molecule type" value="Genomic_DNA"/>
</dbReference>
<accession>A0A0F9L5G4</accession>